<dbReference type="Proteomes" id="UP000199699">
    <property type="component" value="Unassembled WGS sequence"/>
</dbReference>
<keyword evidence="2" id="KW-1185">Reference proteome</keyword>
<proteinExistence type="predicted"/>
<gene>
    <name evidence="1" type="ORF">GA0070616_2004</name>
</gene>
<dbReference type="OrthoDB" id="3394592at2"/>
<dbReference type="RefSeq" id="WP_091079754.1">
    <property type="nucleotide sequence ID" value="NZ_FMHT01000003.1"/>
</dbReference>
<evidence type="ECO:0000313" key="2">
    <source>
        <dbReference type="Proteomes" id="UP000199699"/>
    </source>
</evidence>
<dbReference type="EMBL" id="FMHT01000003">
    <property type="protein sequence ID" value="SCL20531.1"/>
    <property type="molecule type" value="Genomic_DNA"/>
</dbReference>
<reference evidence="1 2" key="1">
    <citation type="submission" date="2016-06" db="EMBL/GenBank/DDBJ databases">
        <authorList>
            <person name="Kjaerup R.B."/>
            <person name="Dalgaard T.S."/>
            <person name="Juul-Madsen H.R."/>
        </authorList>
    </citation>
    <scope>NUCLEOTIDE SEQUENCE [LARGE SCALE GENOMIC DNA]</scope>
    <source>
        <strain evidence="1 2">DSM 43818</strain>
    </source>
</reference>
<accession>A0A1C6RTX7</accession>
<organism evidence="1 2">
    <name type="scientific">Micromonospora nigra</name>
    <dbReference type="NCBI Taxonomy" id="145857"/>
    <lineage>
        <taxon>Bacteria</taxon>
        <taxon>Bacillati</taxon>
        <taxon>Actinomycetota</taxon>
        <taxon>Actinomycetes</taxon>
        <taxon>Micromonosporales</taxon>
        <taxon>Micromonosporaceae</taxon>
        <taxon>Micromonospora</taxon>
    </lineage>
</organism>
<evidence type="ECO:0000313" key="1">
    <source>
        <dbReference type="EMBL" id="SCL20531.1"/>
    </source>
</evidence>
<protein>
    <submittedName>
        <fullName evidence="1">Uncharacterized protein</fullName>
    </submittedName>
</protein>
<sequence>MTRHDPATPSAGRARVDGVKPGDVVLVGAECSVQFAGDRALRLRVSADPKPTYDGWIWIAGYVLDARGLATDKREVFVMKAGLRVAPAPAIGNPGHQRRRQVVRKG</sequence>
<name>A0A1C6RTX7_9ACTN</name>
<dbReference type="AlphaFoldDB" id="A0A1C6RTX7"/>